<dbReference type="PANTHER" id="PTHR21573:SF0">
    <property type="entry name" value="ER MEMBRANE PROTEIN COMPLEX SUBUNIT 1"/>
    <property type="match status" value="1"/>
</dbReference>
<evidence type="ECO:0000256" key="2">
    <source>
        <dbReference type="ARBA" id="ARBA00007904"/>
    </source>
</evidence>
<dbReference type="PANTHER" id="PTHR21573">
    <property type="entry name" value="ER MEMBRANE PROTEIN COMPLEX SUBUNIT 1"/>
    <property type="match status" value="1"/>
</dbReference>
<dbReference type="SUPFAM" id="SSF50998">
    <property type="entry name" value="Quinoprotein alcohol dehydrogenase-like"/>
    <property type="match status" value="2"/>
</dbReference>
<proteinExistence type="inferred from homology"/>
<evidence type="ECO:0000256" key="4">
    <source>
        <dbReference type="ARBA" id="ARBA00020824"/>
    </source>
</evidence>
<evidence type="ECO:0000256" key="5">
    <source>
        <dbReference type="ARBA" id="ARBA00022692"/>
    </source>
</evidence>
<name>A0A9P4NWB7_9PEZI</name>
<dbReference type="InterPro" id="IPR026895">
    <property type="entry name" value="EMC1"/>
</dbReference>
<evidence type="ECO:0000256" key="8">
    <source>
        <dbReference type="ARBA" id="ARBA00022989"/>
    </source>
</evidence>
<comment type="subunit">
    <text evidence="3">Component of the ER membrane protein complex (EMC).</text>
</comment>
<dbReference type="InterPro" id="IPR011047">
    <property type="entry name" value="Quinoprotein_ADH-like_sf"/>
</dbReference>
<dbReference type="InterPro" id="IPR058545">
    <property type="entry name" value="Beta-prop_EMC1_1st"/>
</dbReference>
<dbReference type="AlphaFoldDB" id="A0A9P4NWB7"/>
<keyword evidence="7" id="KW-0256">Endoplasmic reticulum</keyword>
<dbReference type="InterPro" id="IPR011678">
    <property type="entry name" value="EMC1_C"/>
</dbReference>
<dbReference type="Gene3D" id="2.130.10.10">
    <property type="entry name" value="YVTN repeat-like/Quinoprotein amine dehydrogenase"/>
    <property type="match status" value="1"/>
</dbReference>
<keyword evidence="6 12" id="KW-0732">Signal</keyword>
<evidence type="ECO:0000256" key="1">
    <source>
        <dbReference type="ARBA" id="ARBA00004115"/>
    </source>
</evidence>
<sequence length="936" mass="101744">MRSLLILIGLIISSVLAVFPDEAYQVDYHHALLGLPREQSTFFHQPLANSKASLIYTLSEKSIIGAVNPKDGALVWRQSLSSALNSTETLLRVGEGYDFVASATETEVATWTASDGKLIWSQSFDAQGKIKDVSLLEPIPGELAGGAKDVLVLFQSSNPFVQRLDGETGAVKWQYGDTSGDVPYKLASVGSTVYLVSLHSTLLGGLKIRITDIDAITGQKMDSHLLSSDGDVTSPENIVFVGMSSAAPILAWTDKTFKALKINILGTKNVVVFNIDKKSEEMEGVRLHAPARANALPHFLVQYDSKESHWAEVYHIDITKATIKKAYDLPKLAGKGAFAVSTADANVHFTRIAKGGIIVVSSVSQGVMERYIFQGFGVPGLQGHPHPVHAISEVVPRSTGKHGVRVAVLLSSGDWPLILNGQSAWSRPEALTLAANSVFADLPQGERLARALAFEEHASLPKAYFHRLVRHVKDLQRLPSFVQELPTRILASLTSKVAPPAGATTKADTFGFHKIVVVATENGRLIGIDTANGGNVTWNVPVPNYVQDDNWEVPALRPTAHGTIRVKNSGGNWVFETATGKLLRKATDKAKVKGETQTTIKYNITDNVVLGYMGEQKSSPIWTFKPKDGEVILSISPRPAQDPVASIGKVLGDRRVLYKYLNPNLALITTVSRETDTAFVYLIDSVSGNVLHEAAHRGVDTTRPIASIVSENWLCYSFTLKSGGLATSSRGNHLVFSELMESSLPDDRGALGASANYSSLQPSNGVAGSPHVNSLSYHIPEEISHMAVSQTRQGITSRMLMVTLPESNSIVGLPLGVLDPRRPVGRDPTAMEQSEGLNRYTPVLEFHPQWYLNHKREVFGIDKIITEPAVLESTSLVFAYGLDVFGTRVTPSFSFDVLGKDFNKLQMLATVVALFFAVVVVAPIVQKKQINTRWQL</sequence>
<feature type="signal peptide" evidence="12">
    <location>
        <begin position="1"/>
        <end position="17"/>
    </location>
</feature>
<feature type="domain" description="EMC1 first beta-propeller" evidence="14">
    <location>
        <begin position="17"/>
        <end position="429"/>
    </location>
</feature>
<evidence type="ECO:0000256" key="9">
    <source>
        <dbReference type="ARBA" id="ARBA00023136"/>
    </source>
</evidence>
<evidence type="ECO:0000313" key="15">
    <source>
        <dbReference type="EMBL" id="KAF2433524.1"/>
    </source>
</evidence>
<comment type="caution">
    <text evidence="15">The sequence shown here is derived from an EMBL/GenBank/DDBJ whole genome shotgun (WGS) entry which is preliminary data.</text>
</comment>
<reference evidence="15" key="1">
    <citation type="journal article" date="2020" name="Stud. Mycol.">
        <title>101 Dothideomycetes genomes: a test case for predicting lifestyles and emergence of pathogens.</title>
        <authorList>
            <person name="Haridas S."/>
            <person name="Albert R."/>
            <person name="Binder M."/>
            <person name="Bloem J."/>
            <person name="Labutti K."/>
            <person name="Salamov A."/>
            <person name="Andreopoulos B."/>
            <person name="Baker S."/>
            <person name="Barry K."/>
            <person name="Bills G."/>
            <person name="Bluhm B."/>
            <person name="Cannon C."/>
            <person name="Castanera R."/>
            <person name="Culley D."/>
            <person name="Daum C."/>
            <person name="Ezra D."/>
            <person name="Gonzalez J."/>
            <person name="Henrissat B."/>
            <person name="Kuo A."/>
            <person name="Liang C."/>
            <person name="Lipzen A."/>
            <person name="Lutzoni F."/>
            <person name="Magnuson J."/>
            <person name="Mondo S."/>
            <person name="Nolan M."/>
            <person name="Ohm R."/>
            <person name="Pangilinan J."/>
            <person name="Park H.-J."/>
            <person name="Ramirez L."/>
            <person name="Alfaro M."/>
            <person name="Sun H."/>
            <person name="Tritt A."/>
            <person name="Yoshinaga Y."/>
            <person name="Zwiers L.-H."/>
            <person name="Turgeon B."/>
            <person name="Goodwin S."/>
            <person name="Spatafora J."/>
            <person name="Crous P."/>
            <person name="Grigoriev I."/>
        </authorList>
    </citation>
    <scope>NUCLEOTIDE SEQUENCE</scope>
    <source>
        <strain evidence="15">CBS 130266</strain>
    </source>
</reference>
<dbReference type="GO" id="GO:0034975">
    <property type="term" value="P:protein folding in endoplasmic reticulum"/>
    <property type="evidence" value="ECO:0007669"/>
    <property type="project" value="TreeGrafter"/>
</dbReference>
<gene>
    <name evidence="15" type="ORF">EJ08DRAFT_583738</name>
</gene>
<feature type="transmembrane region" description="Helical" evidence="11">
    <location>
        <begin position="905"/>
        <end position="925"/>
    </location>
</feature>
<keyword evidence="16" id="KW-1185">Reference proteome</keyword>
<evidence type="ECO:0000256" key="11">
    <source>
        <dbReference type="SAM" id="Phobius"/>
    </source>
</evidence>
<evidence type="ECO:0000256" key="6">
    <source>
        <dbReference type="ARBA" id="ARBA00022729"/>
    </source>
</evidence>
<evidence type="ECO:0000259" key="14">
    <source>
        <dbReference type="Pfam" id="PF25293"/>
    </source>
</evidence>
<evidence type="ECO:0000256" key="12">
    <source>
        <dbReference type="SAM" id="SignalP"/>
    </source>
</evidence>
<dbReference type="Pfam" id="PF25293">
    <property type="entry name" value="Beta-prop_EMC1_N"/>
    <property type="match status" value="1"/>
</dbReference>
<evidence type="ECO:0000313" key="16">
    <source>
        <dbReference type="Proteomes" id="UP000800235"/>
    </source>
</evidence>
<evidence type="ECO:0000256" key="7">
    <source>
        <dbReference type="ARBA" id="ARBA00022824"/>
    </source>
</evidence>
<dbReference type="GO" id="GO:0072546">
    <property type="term" value="C:EMC complex"/>
    <property type="evidence" value="ECO:0007669"/>
    <property type="project" value="InterPro"/>
</dbReference>
<comment type="similarity">
    <text evidence="2">Belongs to the EMC1 family.</text>
</comment>
<comment type="subcellular location">
    <subcellularLocation>
        <location evidence="1">Endoplasmic reticulum membrane</location>
        <topology evidence="1">Single-pass type I membrane protein</topology>
    </subcellularLocation>
</comment>
<dbReference type="EMBL" id="MU007020">
    <property type="protein sequence ID" value="KAF2433524.1"/>
    <property type="molecule type" value="Genomic_DNA"/>
</dbReference>
<feature type="domain" description="ER membrane protein complex subunit 1 C-terminal" evidence="13">
    <location>
        <begin position="710"/>
        <end position="934"/>
    </location>
</feature>
<keyword evidence="10" id="KW-0325">Glycoprotein</keyword>
<dbReference type="OrthoDB" id="28092at2759"/>
<evidence type="ECO:0000256" key="10">
    <source>
        <dbReference type="ARBA" id="ARBA00023180"/>
    </source>
</evidence>
<evidence type="ECO:0000259" key="13">
    <source>
        <dbReference type="Pfam" id="PF07774"/>
    </source>
</evidence>
<evidence type="ECO:0000256" key="3">
    <source>
        <dbReference type="ARBA" id="ARBA00011276"/>
    </source>
</evidence>
<dbReference type="Pfam" id="PF07774">
    <property type="entry name" value="EMC1_C"/>
    <property type="match status" value="1"/>
</dbReference>
<feature type="chain" id="PRO_5040365746" description="ER membrane protein complex subunit 1" evidence="12">
    <location>
        <begin position="18"/>
        <end position="936"/>
    </location>
</feature>
<dbReference type="Proteomes" id="UP000800235">
    <property type="component" value="Unassembled WGS sequence"/>
</dbReference>
<keyword evidence="8 11" id="KW-1133">Transmembrane helix</keyword>
<keyword evidence="9 11" id="KW-0472">Membrane</keyword>
<keyword evidence="5 11" id="KW-0812">Transmembrane</keyword>
<organism evidence="15 16">
    <name type="scientific">Tothia fuscella</name>
    <dbReference type="NCBI Taxonomy" id="1048955"/>
    <lineage>
        <taxon>Eukaryota</taxon>
        <taxon>Fungi</taxon>
        <taxon>Dikarya</taxon>
        <taxon>Ascomycota</taxon>
        <taxon>Pezizomycotina</taxon>
        <taxon>Dothideomycetes</taxon>
        <taxon>Pleosporomycetidae</taxon>
        <taxon>Venturiales</taxon>
        <taxon>Cylindrosympodiaceae</taxon>
        <taxon>Tothia</taxon>
    </lineage>
</organism>
<protein>
    <recommendedName>
        <fullName evidence="4">ER membrane protein complex subunit 1</fullName>
    </recommendedName>
</protein>
<accession>A0A9P4NWB7</accession>
<dbReference type="InterPro" id="IPR015943">
    <property type="entry name" value="WD40/YVTN_repeat-like_dom_sf"/>
</dbReference>